<feature type="transmembrane region" description="Helical" evidence="2">
    <location>
        <begin position="115"/>
        <end position="136"/>
    </location>
</feature>
<protein>
    <submittedName>
        <fullName evidence="3">Uncharacterized protein</fullName>
    </submittedName>
</protein>
<dbReference type="AlphaFoldDB" id="A0AAX3N291"/>
<evidence type="ECO:0000256" key="2">
    <source>
        <dbReference type="SAM" id="Phobius"/>
    </source>
</evidence>
<organism evidence="3 4">
    <name type="scientific">Paenibacillus urinalis</name>
    <dbReference type="NCBI Taxonomy" id="521520"/>
    <lineage>
        <taxon>Bacteria</taxon>
        <taxon>Bacillati</taxon>
        <taxon>Bacillota</taxon>
        <taxon>Bacilli</taxon>
        <taxon>Bacillales</taxon>
        <taxon>Paenibacillaceae</taxon>
        <taxon>Paenibacillus</taxon>
    </lineage>
</organism>
<evidence type="ECO:0000313" key="4">
    <source>
        <dbReference type="Proteomes" id="UP001220962"/>
    </source>
</evidence>
<keyword evidence="2" id="KW-0812">Transmembrane</keyword>
<dbReference type="SUPFAM" id="SSF58100">
    <property type="entry name" value="Bacterial hemolysins"/>
    <property type="match status" value="1"/>
</dbReference>
<evidence type="ECO:0000256" key="1">
    <source>
        <dbReference type="SAM" id="Coils"/>
    </source>
</evidence>
<reference evidence="3" key="1">
    <citation type="submission" date="2023-02" db="EMBL/GenBank/DDBJ databases">
        <title>Pathogen: clinical or host-associated sample.</title>
        <authorList>
            <person name="Hergert J."/>
            <person name="Casey R."/>
            <person name="Wagner J."/>
            <person name="Young E.L."/>
            <person name="Oakeson K.F."/>
        </authorList>
    </citation>
    <scope>NUCLEOTIDE SEQUENCE</scope>
    <source>
        <strain evidence="3">2022CK-00830</strain>
    </source>
</reference>
<keyword evidence="2" id="KW-0472">Membrane</keyword>
<keyword evidence="2" id="KW-1133">Transmembrane helix</keyword>
<accession>A0AAX3N291</accession>
<dbReference type="Proteomes" id="UP001220962">
    <property type="component" value="Chromosome"/>
</dbReference>
<dbReference type="RefSeq" id="WP_052512000.1">
    <property type="nucleotide sequence ID" value="NZ_CP118101.1"/>
</dbReference>
<proteinExistence type="predicted"/>
<name>A0AAX3N291_9BACL</name>
<feature type="coiled-coil region" evidence="1">
    <location>
        <begin position="49"/>
        <end position="114"/>
    </location>
</feature>
<keyword evidence="1" id="KW-0175">Coiled coil</keyword>
<dbReference type="EMBL" id="CP118101">
    <property type="protein sequence ID" value="WDH83758.1"/>
    <property type="molecule type" value="Genomic_DNA"/>
</dbReference>
<gene>
    <name evidence="3" type="ORF">PUW23_05890</name>
</gene>
<sequence length="146" mass="17142">MRNTGMKLSLLTMVLYSITLFISDARTHAGFWENLYNGYEQYSKLPEEVNQLQQSYEQTMNELNSAKQNMESFQERNEDLIQQNEELMKQNANLNQLVSQMQQAEADRKAAQQKVINTAIVGVLLIIGYFVFIRVIRFRMRRASRH</sequence>
<evidence type="ECO:0000313" key="3">
    <source>
        <dbReference type="EMBL" id="WDH83758.1"/>
    </source>
</evidence>